<dbReference type="AlphaFoldDB" id="A0ABD1SE39"/>
<proteinExistence type="predicted"/>
<comment type="caution">
    <text evidence="2">The sequence shown here is derived from an EMBL/GenBank/DDBJ whole genome shotgun (WGS) entry which is preliminary data.</text>
</comment>
<feature type="region of interest" description="Disordered" evidence="1">
    <location>
        <begin position="319"/>
        <end position="343"/>
    </location>
</feature>
<dbReference type="EMBL" id="JBFOLK010000007">
    <property type="protein sequence ID" value="KAL2498926.1"/>
    <property type="molecule type" value="Genomic_DNA"/>
</dbReference>
<dbReference type="InterPro" id="IPR036869">
    <property type="entry name" value="J_dom_sf"/>
</dbReference>
<gene>
    <name evidence="2" type="ORF">Adt_24476</name>
</gene>
<organism evidence="2 3">
    <name type="scientific">Abeliophyllum distichum</name>
    <dbReference type="NCBI Taxonomy" id="126358"/>
    <lineage>
        <taxon>Eukaryota</taxon>
        <taxon>Viridiplantae</taxon>
        <taxon>Streptophyta</taxon>
        <taxon>Embryophyta</taxon>
        <taxon>Tracheophyta</taxon>
        <taxon>Spermatophyta</taxon>
        <taxon>Magnoliopsida</taxon>
        <taxon>eudicotyledons</taxon>
        <taxon>Gunneridae</taxon>
        <taxon>Pentapetalae</taxon>
        <taxon>asterids</taxon>
        <taxon>lamiids</taxon>
        <taxon>Lamiales</taxon>
        <taxon>Oleaceae</taxon>
        <taxon>Forsythieae</taxon>
        <taxon>Abeliophyllum</taxon>
    </lineage>
</organism>
<evidence type="ECO:0000256" key="1">
    <source>
        <dbReference type="SAM" id="MobiDB-lite"/>
    </source>
</evidence>
<dbReference type="CDD" id="cd06257">
    <property type="entry name" value="DnaJ"/>
    <property type="match status" value="1"/>
</dbReference>
<sequence length="407" mass="45442">MHTRRTPRKQLSRETGRLLTAAEYFLTRRNFIECRKYALRAQEYNPSHPAPAQLIAIASVLSAPHITPDRPDYYSILNLPRFTSDPALITSRFKTLAFVLNPNNNSHPFSSKAHEMVLKARYVLLNPNERVQFDGELRQNQGCNSGTDGGTFWTMCPYCYYIYEYDIVFEDCCLRCQNVKCRRGFHAVAIVTAPPPPEVAEEGQYMCPGFMSLGCTKTENYNEGTNREKMWTPFGPTMVPKKADGVSKGECSDKDNEDGICIDLSSDDEVVCAEGFENDKKVEFQNLGSDKNMNIQGENSTMGGIGGYGNAKGEKVIFGGENHNGNVENSKKEKGMSMRRKSVAKSSKKLMGRGLKIDIKEAFFMLGDVEEEGLNEGSEGDRESDPGFGAQMMDAFKIGVDFFKGGR</sequence>
<reference evidence="3" key="1">
    <citation type="submission" date="2024-07" db="EMBL/GenBank/DDBJ databases">
        <title>Two chromosome-level genome assemblies of Korean endemic species Abeliophyllum distichum and Forsythia ovata (Oleaceae).</title>
        <authorList>
            <person name="Jang H."/>
        </authorList>
    </citation>
    <scope>NUCLEOTIDE SEQUENCE [LARGE SCALE GENOMIC DNA]</scope>
</reference>
<dbReference type="InterPro" id="IPR053052">
    <property type="entry name" value="Imprinting_Balance_Reg"/>
</dbReference>
<dbReference type="PANTHER" id="PTHR45496:SF12">
    <property type="entry name" value="J DOMAIN-CONTAINING PROTEIN"/>
    <property type="match status" value="1"/>
</dbReference>
<evidence type="ECO:0000313" key="3">
    <source>
        <dbReference type="Proteomes" id="UP001604336"/>
    </source>
</evidence>
<keyword evidence="3" id="KW-1185">Reference proteome</keyword>
<protein>
    <submittedName>
        <fullName evidence="2">Chaperone DnaJ-domain superfamily protein</fullName>
    </submittedName>
</protein>
<dbReference type="InterPro" id="IPR001623">
    <property type="entry name" value="DnaJ_domain"/>
</dbReference>
<evidence type="ECO:0000313" key="2">
    <source>
        <dbReference type="EMBL" id="KAL2498926.1"/>
    </source>
</evidence>
<dbReference type="SUPFAM" id="SSF46565">
    <property type="entry name" value="Chaperone J-domain"/>
    <property type="match status" value="1"/>
</dbReference>
<accession>A0ABD1SE39</accession>
<dbReference type="Gene3D" id="1.10.287.110">
    <property type="entry name" value="DnaJ domain"/>
    <property type="match status" value="1"/>
</dbReference>
<name>A0ABD1SE39_9LAMI</name>
<dbReference type="Proteomes" id="UP001604336">
    <property type="component" value="Unassembled WGS sequence"/>
</dbReference>
<dbReference type="PANTHER" id="PTHR45496">
    <property type="entry name" value="CHAPERONE DNAJ-DOMAIN SUPERFAMILY PROTEIN"/>
    <property type="match status" value="1"/>
</dbReference>